<keyword evidence="4" id="KW-1185">Reference proteome</keyword>
<dbReference type="InterPro" id="IPR042100">
    <property type="entry name" value="Bug_dom1"/>
</dbReference>
<dbReference type="SUPFAM" id="SSF53850">
    <property type="entry name" value="Periplasmic binding protein-like II"/>
    <property type="match status" value="1"/>
</dbReference>
<name>A0A5M8B8C9_9BURK</name>
<comment type="similarity">
    <text evidence="1">Belongs to the UPF0065 (bug) family.</text>
</comment>
<protein>
    <submittedName>
        <fullName evidence="3">Tripartite tricarboxylate transporter substrate binding protein</fullName>
    </submittedName>
</protein>
<dbReference type="EMBL" id="VWRN01000015">
    <property type="protein sequence ID" value="KAA6130915.1"/>
    <property type="molecule type" value="Genomic_DNA"/>
</dbReference>
<dbReference type="Gene3D" id="3.40.190.150">
    <property type="entry name" value="Bordetella uptake gene, domain 1"/>
    <property type="match status" value="1"/>
</dbReference>
<accession>A0A5M8B8C9</accession>
<dbReference type="AlphaFoldDB" id="A0A5M8B8C9"/>
<reference evidence="3 4" key="1">
    <citation type="submission" date="2019-09" db="EMBL/GenBank/DDBJ databases">
        <title>Isolation of a novel species in the genus Cupriavidus from patients with sepsis using whole genome sequencing.</title>
        <authorList>
            <person name="Kweon O.J."/>
            <person name="Lee M.-K."/>
        </authorList>
    </citation>
    <scope>NUCLEOTIDE SEQUENCE [LARGE SCALE GENOMIC DNA]</scope>
    <source>
        <strain evidence="3 4">MKL-01</strain>
    </source>
</reference>
<dbReference type="Gene3D" id="3.40.190.10">
    <property type="entry name" value="Periplasmic binding protein-like II"/>
    <property type="match status" value="1"/>
</dbReference>
<dbReference type="CDD" id="cd07012">
    <property type="entry name" value="PBP2_Bug_TTT"/>
    <property type="match status" value="1"/>
</dbReference>
<keyword evidence="2" id="KW-0732">Signal</keyword>
<feature type="chain" id="PRO_5024405846" evidence="2">
    <location>
        <begin position="28"/>
        <end position="324"/>
    </location>
</feature>
<evidence type="ECO:0000313" key="3">
    <source>
        <dbReference type="EMBL" id="KAA6130915.1"/>
    </source>
</evidence>
<organism evidence="3 4">
    <name type="scientific">Cupriavidus cauae</name>
    <dbReference type="NCBI Taxonomy" id="2608999"/>
    <lineage>
        <taxon>Bacteria</taxon>
        <taxon>Pseudomonadati</taxon>
        <taxon>Pseudomonadota</taxon>
        <taxon>Betaproteobacteria</taxon>
        <taxon>Burkholderiales</taxon>
        <taxon>Burkholderiaceae</taxon>
        <taxon>Cupriavidus</taxon>
    </lineage>
</organism>
<dbReference type="PANTHER" id="PTHR42928:SF5">
    <property type="entry name" value="BLR1237 PROTEIN"/>
    <property type="match status" value="1"/>
</dbReference>
<proteinExistence type="inferred from homology"/>
<dbReference type="PIRSF" id="PIRSF017082">
    <property type="entry name" value="YflP"/>
    <property type="match status" value="1"/>
</dbReference>
<dbReference type="Pfam" id="PF03401">
    <property type="entry name" value="TctC"/>
    <property type="match status" value="1"/>
</dbReference>
<gene>
    <name evidence="3" type="ORF">F1599_03700</name>
</gene>
<dbReference type="Proteomes" id="UP000324324">
    <property type="component" value="Unassembled WGS sequence"/>
</dbReference>
<comment type="caution">
    <text evidence="3">The sequence shown here is derived from an EMBL/GenBank/DDBJ whole genome shotgun (WGS) entry which is preliminary data.</text>
</comment>
<dbReference type="InterPro" id="IPR005064">
    <property type="entry name" value="BUG"/>
</dbReference>
<evidence type="ECO:0000256" key="2">
    <source>
        <dbReference type="SAM" id="SignalP"/>
    </source>
</evidence>
<sequence>MTNRSRRLLGAAALAAAALFHAAPAWSQAYPSQPIRLIVPFAPGGAVDQTARTISGALGRELGQPIVIENKPGASGSLGAADLARAKPDGYTLMLALDSHAVNHYTVKNLRFDTFKSFDYLSLLVTTPQVLVVNNALPANNLDQLVTYLKANPNTSYGSAGTASAGHVNSAQLSLARQLATTHIPYKGAAPLLTDLLGGHVQYAFAGLSVMLPHIKAGKVRALAVSSPKRSAMLPDVPTMSEVIPGFEYPTWIGLVAPHGLPPEVRGKLLAATHKVMHDPEVSKRFAENAFDIVNSSPEAFAARVNKDAAAMGDLVRRKVIVAE</sequence>
<feature type="signal peptide" evidence="2">
    <location>
        <begin position="1"/>
        <end position="27"/>
    </location>
</feature>
<evidence type="ECO:0000313" key="4">
    <source>
        <dbReference type="Proteomes" id="UP000324324"/>
    </source>
</evidence>
<evidence type="ECO:0000256" key="1">
    <source>
        <dbReference type="ARBA" id="ARBA00006987"/>
    </source>
</evidence>
<dbReference type="PANTHER" id="PTHR42928">
    <property type="entry name" value="TRICARBOXYLATE-BINDING PROTEIN"/>
    <property type="match status" value="1"/>
</dbReference>